<proteinExistence type="predicted"/>
<sequence length="49" mass="5332">MSKVEVMEFLCLSCGLQGMVQHNNGFNCPKCGESVISSTSNDETSEVFN</sequence>
<accession>A0AAU7VQ80</accession>
<gene>
    <name evidence="1" type="ORF">PRVXT_001278</name>
</gene>
<dbReference type="RefSeq" id="WP_350344836.1">
    <property type="nucleotide sequence ID" value="NZ_CP158367.1"/>
</dbReference>
<reference evidence="1" key="1">
    <citation type="journal article" date="2013" name="Extremophiles">
        <title>Proteinivorax tanatarense gen. nov., sp. nov., an anaerobic, haloalkaliphilic, proteolytic bacterium isolated from a decaying algal bloom, and proposal of Proteinivoraceae fam. nov.</title>
        <authorList>
            <person name="Kevbrin V."/>
            <person name="Boltyanskaya Y."/>
            <person name="Zhilina T."/>
            <person name="Kolganova T."/>
            <person name="Lavrentjeva E."/>
            <person name="Kuznetsov B."/>
        </authorList>
    </citation>
    <scope>NUCLEOTIDE SEQUENCE</scope>
    <source>
        <strain evidence="1">Z-910T</strain>
    </source>
</reference>
<dbReference type="InterPro" id="IPR029040">
    <property type="entry name" value="RPABC4/Spt4"/>
</dbReference>
<dbReference type="AlphaFoldDB" id="A0AAU7VQ80"/>
<reference evidence="1" key="2">
    <citation type="submission" date="2024-06" db="EMBL/GenBank/DDBJ databases">
        <authorList>
            <person name="Petrova K.O."/>
            <person name="Toshchakov S.V."/>
            <person name="Boltjanskaja Y.V."/>
            <person name="Kevbrin V."/>
        </authorList>
    </citation>
    <scope>NUCLEOTIDE SEQUENCE</scope>
    <source>
        <strain evidence="1">Z-910T</strain>
    </source>
</reference>
<evidence type="ECO:0000313" key="1">
    <source>
        <dbReference type="EMBL" id="XBX76102.1"/>
    </source>
</evidence>
<protein>
    <submittedName>
        <fullName evidence="1">Uncharacterized protein</fullName>
    </submittedName>
</protein>
<dbReference type="SUPFAM" id="SSF63393">
    <property type="entry name" value="RNA polymerase subunits"/>
    <property type="match status" value="1"/>
</dbReference>
<dbReference type="EMBL" id="CP158367">
    <property type="protein sequence ID" value="XBX76102.1"/>
    <property type="molecule type" value="Genomic_DNA"/>
</dbReference>
<organism evidence="1">
    <name type="scientific">Proteinivorax tanatarense</name>
    <dbReference type="NCBI Taxonomy" id="1260629"/>
    <lineage>
        <taxon>Bacteria</taxon>
        <taxon>Bacillati</taxon>
        <taxon>Bacillota</taxon>
        <taxon>Clostridia</taxon>
        <taxon>Eubacteriales</taxon>
        <taxon>Proteinivoracaceae</taxon>
        <taxon>Proteinivorax</taxon>
    </lineage>
</organism>
<name>A0AAU7VQ80_9FIRM</name>